<dbReference type="CDD" id="cd07377">
    <property type="entry name" value="WHTH_GntR"/>
    <property type="match status" value="1"/>
</dbReference>
<dbReference type="SUPFAM" id="SSF46785">
    <property type="entry name" value="Winged helix' DNA-binding domain"/>
    <property type="match status" value="1"/>
</dbReference>
<reference evidence="5 6" key="2">
    <citation type="journal article" date="2012" name="Stand. Genomic Sci.">
        <title>Complete genome sequence of the sulfate-reducing firmicute Desulfotomaculum ruminis type strain (DL(T)).</title>
        <authorList>
            <person name="Spring S."/>
            <person name="Visser M."/>
            <person name="Lu M."/>
            <person name="Copeland A."/>
            <person name="Lapidus A."/>
            <person name="Lucas S."/>
            <person name="Cheng J.F."/>
            <person name="Han C."/>
            <person name="Tapia R."/>
            <person name="Goodwin L.A."/>
            <person name="Pitluck S."/>
            <person name="Ivanova N."/>
            <person name="Land M."/>
            <person name="Hauser L."/>
            <person name="Larimer F."/>
            <person name="Rohde M."/>
            <person name="Goker M."/>
            <person name="Detter J.C."/>
            <person name="Kyrpides N.C."/>
            <person name="Woyke T."/>
            <person name="Schaap P.J."/>
            <person name="Plugge C.M."/>
            <person name="Muyzer G."/>
            <person name="Kuever J."/>
            <person name="Pereira I.A."/>
            <person name="Parshina S.N."/>
            <person name="Bernier-Latmani R."/>
            <person name="Stams A.J."/>
            <person name="Klenk H.P."/>
        </authorList>
    </citation>
    <scope>NUCLEOTIDE SEQUENCE [LARGE SCALE GENOMIC DNA]</scope>
    <source>
        <strain evidence="6">ATCC 23193 / DSM 2154 / NCIB 8452 / DL</strain>
    </source>
</reference>
<name>F6DKM0_DESRL</name>
<accession>F6DKM0</accession>
<evidence type="ECO:0000256" key="3">
    <source>
        <dbReference type="ARBA" id="ARBA00023163"/>
    </source>
</evidence>
<dbReference type="GO" id="GO:0003700">
    <property type="term" value="F:DNA-binding transcription factor activity"/>
    <property type="evidence" value="ECO:0007669"/>
    <property type="project" value="InterPro"/>
</dbReference>
<dbReference type="SMART" id="SM00895">
    <property type="entry name" value="FCD"/>
    <property type="match status" value="1"/>
</dbReference>
<dbReference type="Gene3D" id="1.10.10.10">
    <property type="entry name" value="Winged helix-like DNA-binding domain superfamily/Winged helix DNA-binding domain"/>
    <property type="match status" value="1"/>
</dbReference>
<dbReference type="EMBL" id="CP002780">
    <property type="protein sequence ID" value="AEG60395.1"/>
    <property type="molecule type" value="Genomic_DNA"/>
</dbReference>
<sequence length="227" mass="25845">MNNHHSKIQIKISHRTMPEIIANLLRDAILSGEIKGGTPLRQEELAARFGVSMSPLREALKSLEGEGLVKFYPNRGAVVSELSAAEAREIFDIRLFLELGALELALPNLTGENLERARQILDQTDVETCCARWGEMNWRFHETIYLPAERPRLLALIQTLHNNAERYMRLYLSAMNYQAKSQAEHRELLQACVQKNVQAAQRVLRKHMEDASAVLVDYLKDKERIGG</sequence>
<keyword evidence="1" id="KW-0805">Transcription regulation</keyword>
<dbReference type="Pfam" id="PF07729">
    <property type="entry name" value="FCD"/>
    <property type="match status" value="1"/>
</dbReference>
<dbReference type="HOGENOM" id="CLU_017584_5_4_9"/>
<dbReference type="Pfam" id="PF00392">
    <property type="entry name" value="GntR"/>
    <property type="match status" value="1"/>
</dbReference>
<keyword evidence="2" id="KW-0238">DNA-binding</keyword>
<protein>
    <submittedName>
        <fullName evidence="5">GntR domain protein</fullName>
    </submittedName>
</protein>
<dbReference type="AlphaFoldDB" id="F6DKM0"/>
<organism evidence="5 6">
    <name type="scientific">Desulforamulus ruminis (strain ATCC 23193 / DSM 2154 / NCIMB 8452 / DL)</name>
    <name type="common">Desulfotomaculum ruminis</name>
    <dbReference type="NCBI Taxonomy" id="696281"/>
    <lineage>
        <taxon>Bacteria</taxon>
        <taxon>Bacillati</taxon>
        <taxon>Bacillota</taxon>
        <taxon>Clostridia</taxon>
        <taxon>Eubacteriales</taxon>
        <taxon>Peptococcaceae</taxon>
        <taxon>Desulforamulus</taxon>
    </lineage>
</organism>
<evidence type="ECO:0000256" key="2">
    <source>
        <dbReference type="ARBA" id="ARBA00023125"/>
    </source>
</evidence>
<dbReference type="Proteomes" id="UP000009234">
    <property type="component" value="Chromosome"/>
</dbReference>
<evidence type="ECO:0000256" key="1">
    <source>
        <dbReference type="ARBA" id="ARBA00023015"/>
    </source>
</evidence>
<evidence type="ECO:0000259" key="4">
    <source>
        <dbReference type="PROSITE" id="PS50949"/>
    </source>
</evidence>
<dbReference type="InterPro" id="IPR008920">
    <property type="entry name" value="TF_FadR/GntR_C"/>
</dbReference>
<evidence type="ECO:0000313" key="6">
    <source>
        <dbReference type="Proteomes" id="UP000009234"/>
    </source>
</evidence>
<dbReference type="GO" id="GO:0003677">
    <property type="term" value="F:DNA binding"/>
    <property type="evidence" value="ECO:0007669"/>
    <property type="project" value="UniProtKB-KW"/>
</dbReference>
<dbReference type="eggNOG" id="COG1802">
    <property type="taxonomic scope" value="Bacteria"/>
</dbReference>
<dbReference type="InterPro" id="IPR000524">
    <property type="entry name" value="Tscrpt_reg_HTH_GntR"/>
</dbReference>
<proteinExistence type="predicted"/>
<dbReference type="InterPro" id="IPR036390">
    <property type="entry name" value="WH_DNA-bd_sf"/>
</dbReference>
<evidence type="ECO:0000313" key="5">
    <source>
        <dbReference type="EMBL" id="AEG60395.1"/>
    </source>
</evidence>
<dbReference type="RefSeq" id="WP_013842155.1">
    <property type="nucleotide sequence ID" value="NC_015589.1"/>
</dbReference>
<dbReference type="OrthoDB" id="9781630at2"/>
<dbReference type="PROSITE" id="PS50949">
    <property type="entry name" value="HTH_GNTR"/>
    <property type="match status" value="1"/>
</dbReference>
<dbReference type="Gene3D" id="1.20.120.530">
    <property type="entry name" value="GntR ligand-binding domain-like"/>
    <property type="match status" value="1"/>
</dbReference>
<keyword evidence="6" id="KW-1185">Reference proteome</keyword>
<dbReference type="SUPFAM" id="SSF48008">
    <property type="entry name" value="GntR ligand-binding domain-like"/>
    <property type="match status" value="1"/>
</dbReference>
<dbReference type="PANTHER" id="PTHR43537:SF41">
    <property type="entry name" value="TRANSCRIPTIONAL REGULATORY PROTEIN"/>
    <property type="match status" value="1"/>
</dbReference>
<dbReference type="InterPro" id="IPR036388">
    <property type="entry name" value="WH-like_DNA-bd_sf"/>
</dbReference>
<dbReference type="InterPro" id="IPR011711">
    <property type="entry name" value="GntR_C"/>
</dbReference>
<dbReference type="SMART" id="SM00345">
    <property type="entry name" value="HTH_GNTR"/>
    <property type="match status" value="1"/>
</dbReference>
<gene>
    <name evidence="5" type="ordered locus">Desru_2144</name>
</gene>
<reference evidence="6" key="1">
    <citation type="submission" date="2011-05" db="EMBL/GenBank/DDBJ databases">
        <title>Complete sequence of Desulfotomaculum ruminis DSM 2154.</title>
        <authorList>
            <person name="Lucas S."/>
            <person name="Copeland A."/>
            <person name="Lapidus A."/>
            <person name="Cheng J.-F."/>
            <person name="Goodwin L."/>
            <person name="Pitluck S."/>
            <person name="Lu M."/>
            <person name="Detter J.C."/>
            <person name="Han C."/>
            <person name="Tapia R."/>
            <person name="Land M."/>
            <person name="Hauser L."/>
            <person name="Kyrpides N."/>
            <person name="Ivanova N."/>
            <person name="Mikhailova N."/>
            <person name="Pagani I."/>
            <person name="Stams A.J.M."/>
            <person name="Plugge C.M."/>
            <person name="Muyzer G."/>
            <person name="Kuever J."/>
            <person name="Parshina S.N."/>
            <person name="Ivanova A.E."/>
            <person name="Nazina T.N."/>
            <person name="Brambilla E."/>
            <person name="Spring S."/>
            <person name="Klenk H.-P."/>
            <person name="Woyke T."/>
        </authorList>
    </citation>
    <scope>NUCLEOTIDE SEQUENCE [LARGE SCALE GENOMIC DNA]</scope>
    <source>
        <strain evidence="6">ATCC 23193 / DSM 2154 / NCIB 8452 / DL</strain>
    </source>
</reference>
<dbReference type="KEGG" id="dru:Desru_2144"/>
<dbReference type="PANTHER" id="PTHR43537">
    <property type="entry name" value="TRANSCRIPTIONAL REGULATOR, GNTR FAMILY"/>
    <property type="match status" value="1"/>
</dbReference>
<feature type="domain" description="HTH gntR-type" evidence="4">
    <location>
        <begin position="15"/>
        <end position="82"/>
    </location>
</feature>
<keyword evidence="3" id="KW-0804">Transcription</keyword>
<dbReference type="STRING" id="696281.Desru_2144"/>